<dbReference type="EMBL" id="JBBLXS010000121">
    <property type="protein sequence ID" value="MEK0185455.1"/>
    <property type="molecule type" value="Genomic_DNA"/>
</dbReference>
<dbReference type="SUPFAM" id="SSF55073">
    <property type="entry name" value="Nucleotide cyclase"/>
    <property type="match status" value="1"/>
</dbReference>
<keyword evidence="6" id="KW-0456">Lyase</keyword>
<comment type="caution">
    <text evidence="8">The sequence shown here is derived from an EMBL/GenBank/DDBJ whole genome shotgun (WGS) entry which is preliminary data.</text>
</comment>
<evidence type="ECO:0000256" key="4">
    <source>
        <dbReference type="ARBA" id="ARBA00022989"/>
    </source>
</evidence>
<feature type="domain" description="Guanylate cyclase" evidence="7">
    <location>
        <begin position="3"/>
        <end position="54"/>
    </location>
</feature>
<dbReference type="InterPro" id="IPR029787">
    <property type="entry name" value="Nucleotide_cyclase"/>
</dbReference>
<keyword evidence="9" id="KW-1185">Reference proteome</keyword>
<accession>A0ABU8YM12</accession>
<organism evidence="8 9">
    <name type="scientific">Microcoleus anatoxicus PTRS2</name>
    <dbReference type="NCBI Taxonomy" id="2705321"/>
    <lineage>
        <taxon>Bacteria</taxon>
        <taxon>Bacillati</taxon>
        <taxon>Cyanobacteriota</taxon>
        <taxon>Cyanophyceae</taxon>
        <taxon>Oscillatoriophycideae</taxon>
        <taxon>Oscillatoriales</taxon>
        <taxon>Microcoleaceae</taxon>
        <taxon>Microcoleus</taxon>
        <taxon>Microcoleus anatoxicus</taxon>
    </lineage>
</organism>
<evidence type="ECO:0000256" key="2">
    <source>
        <dbReference type="ARBA" id="ARBA00022692"/>
    </source>
</evidence>
<evidence type="ECO:0000313" key="8">
    <source>
        <dbReference type="EMBL" id="MEK0185455.1"/>
    </source>
</evidence>
<dbReference type="Pfam" id="PF00211">
    <property type="entry name" value="Guanylate_cyc"/>
    <property type="match status" value="1"/>
</dbReference>
<dbReference type="PANTHER" id="PTHR11920:SF335">
    <property type="entry name" value="GUANYLATE CYCLASE"/>
    <property type="match status" value="1"/>
</dbReference>
<dbReference type="Gene3D" id="3.30.70.1230">
    <property type="entry name" value="Nucleotide cyclase"/>
    <property type="match status" value="1"/>
</dbReference>
<evidence type="ECO:0000313" key="9">
    <source>
        <dbReference type="Proteomes" id="UP001384579"/>
    </source>
</evidence>
<keyword evidence="4" id="KW-1133">Transmembrane helix</keyword>
<comment type="subcellular location">
    <subcellularLocation>
        <location evidence="1">Membrane</location>
    </subcellularLocation>
</comment>
<evidence type="ECO:0000256" key="6">
    <source>
        <dbReference type="ARBA" id="ARBA00023239"/>
    </source>
</evidence>
<evidence type="ECO:0000256" key="1">
    <source>
        <dbReference type="ARBA" id="ARBA00004370"/>
    </source>
</evidence>
<evidence type="ECO:0000259" key="7">
    <source>
        <dbReference type="Pfam" id="PF00211"/>
    </source>
</evidence>
<dbReference type="Proteomes" id="UP001384579">
    <property type="component" value="Unassembled WGS sequence"/>
</dbReference>
<dbReference type="InterPro" id="IPR001054">
    <property type="entry name" value="A/G_cyclase"/>
</dbReference>
<dbReference type="RefSeq" id="WP_340521702.1">
    <property type="nucleotide sequence ID" value="NZ_JBBLXS010000121.1"/>
</dbReference>
<gene>
    <name evidence="8" type="ORF">WMG39_11450</name>
</gene>
<sequence>MRPNTASRMESSGVPGNINISHATFELVKDFFECEHRGKIAAKNKGELDMYLVRGIK</sequence>
<evidence type="ECO:0000256" key="5">
    <source>
        <dbReference type="ARBA" id="ARBA00023136"/>
    </source>
</evidence>
<keyword evidence="5" id="KW-0472">Membrane</keyword>
<name>A0ABU8YM12_9CYAN</name>
<keyword evidence="3" id="KW-0547">Nucleotide-binding</keyword>
<dbReference type="PANTHER" id="PTHR11920">
    <property type="entry name" value="GUANYLYL CYCLASE"/>
    <property type="match status" value="1"/>
</dbReference>
<dbReference type="InterPro" id="IPR050401">
    <property type="entry name" value="Cyclic_nucleotide_synthase"/>
</dbReference>
<protein>
    <submittedName>
        <fullName evidence="8">Adenylate/guanylate cyclase domain-containing protein</fullName>
    </submittedName>
</protein>
<keyword evidence="2" id="KW-0812">Transmembrane</keyword>
<proteinExistence type="predicted"/>
<reference evidence="8 9" key="1">
    <citation type="journal article" date="2020" name="Harmful Algae">
        <title>Molecular and morphological characterization of a novel dihydroanatoxin-a producing Microcoleus species (cyanobacteria) from the Russian River, California, USA.</title>
        <authorList>
            <person name="Conklin K.Y."/>
            <person name="Stancheva R."/>
            <person name="Otten T.G."/>
            <person name="Fadness R."/>
            <person name="Boyer G.L."/>
            <person name="Read B."/>
            <person name="Zhang X."/>
            <person name="Sheath R.G."/>
        </authorList>
    </citation>
    <scope>NUCLEOTIDE SEQUENCE [LARGE SCALE GENOMIC DNA]</scope>
    <source>
        <strain evidence="8 9">PTRS2</strain>
    </source>
</reference>
<evidence type="ECO:0000256" key="3">
    <source>
        <dbReference type="ARBA" id="ARBA00022741"/>
    </source>
</evidence>